<dbReference type="Gene3D" id="1.10.287.1700">
    <property type="match status" value="1"/>
</dbReference>
<dbReference type="AlphaFoldDB" id="A0AAW9QJR3"/>
<evidence type="ECO:0000256" key="1">
    <source>
        <dbReference type="ARBA" id="ARBA00004413"/>
    </source>
</evidence>
<dbReference type="GO" id="GO:0071973">
    <property type="term" value="P:bacterial-type flagellum-dependent cell motility"/>
    <property type="evidence" value="ECO:0007669"/>
    <property type="project" value="InterPro"/>
</dbReference>
<sequence length="142" mass="15911">MTTRALPLNRLVELREREVDRLTADFAAREAMRQRYVGNIERMQALCRESGASGSVSPALAANFAGYKESLIQLAESHRTDLAAHEAQMVVAQQALHQAARGHEVLRQVVEKQAHALQRAEGVREQKRVDDLASQVWLRGRS</sequence>
<gene>
    <name evidence="11" type="primary">fliJ</name>
    <name evidence="11" type="ORF">V4F39_17010</name>
</gene>
<dbReference type="GO" id="GO:0005886">
    <property type="term" value="C:plasma membrane"/>
    <property type="evidence" value="ECO:0007669"/>
    <property type="project" value="UniProtKB-SubCell"/>
</dbReference>
<dbReference type="Proteomes" id="UP001336250">
    <property type="component" value="Unassembled WGS sequence"/>
</dbReference>
<accession>A0AAW9QJR3</accession>
<dbReference type="GO" id="GO:0015031">
    <property type="term" value="P:protein transport"/>
    <property type="evidence" value="ECO:0007669"/>
    <property type="project" value="UniProtKB-KW"/>
</dbReference>
<evidence type="ECO:0000256" key="5">
    <source>
        <dbReference type="ARBA" id="ARBA00022475"/>
    </source>
</evidence>
<proteinExistence type="inferred from homology"/>
<evidence type="ECO:0000256" key="4">
    <source>
        <dbReference type="ARBA" id="ARBA00022448"/>
    </source>
</evidence>
<dbReference type="RefSeq" id="WP_332290913.1">
    <property type="nucleotide sequence ID" value="NZ_JAZIBG010000036.1"/>
</dbReference>
<keyword evidence="10" id="KW-1006">Bacterial flagellum protein export</keyword>
<keyword evidence="7" id="KW-1005">Bacterial flagellum biogenesis</keyword>
<evidence type="ECO:0000256" key="10">
    <source>
        <dbReference type="ARBA" id="ARBA00023225"/>
    </source>
</evidence>
<evidence type="ECO:0000256" key="6">
    <source>
        <dbReference type="ARBA" id="ARBA00022500"/>
    </source>
</evidence>
<keyword evidence="11" id="KW-0969">Cilium</keyword>
<dbReference type="EMBL" id="JAZIBG010000036">
    <property type="protein sequence ID" value="MEF7615617.1"/>
    <property type="molecule type" value="Genomic_DNA"/>
</dbReference>
<name>A0AAW9QJR3_9BURK</name>
<dbReference type="GO" id="GO:0009288">
    <property type="term" value="C:bacterial-type flagellum"/>
    <property type="evidence" value="ECO:0007669"/>
    <property type="project" value="InterPro"/>
</dbReference>
<protein>
    <recommendedName>
        <fullName evidence="3">Flagellar FliJ protein</fullName>
    </recommendedName>
</protein>
<dbReference type="InterPro" id="IPR012823">
    <property type="entry name" value="Flagell_FliJ"/>
</dbReference>
<dbReference type="InterPro" id="IPR053716">
    <property type="entry name" value="Flag_assembly_chemotaxis_eff"/>
</dbReference>
<comment type="subcellular location">
    <subcellularLocation>
        <location evidence="1">Cell membrane</location>
        <topology evidence="1">Peripheral membrane protein</topology>
        <orientation evidence="1">Cytoplasmic side</orientation>
    </subcellularLocation>
</comment>
<evidence type="ECO:0000256" key="9">
    <source>
        <dbReference type="ARBA" id="ARBA00023136"/>
    </source>
</evidence>
<keyword evidence="11" id="KW-0966">Cell projection</keyword>
<keyword evidence="6" id="KW-0145">Chemotaxis</keyword>
<dbReference type="Pfam" id="PF02050">
    <property type="entry name" value="FliJ"/>
    <property type="match status" value="1"/>
</dbReference>
<evidence type="ECO:0000313" key="12">
    <source>
        <dbReference type="Proteomes" id="UP001336250"/>
    </source>
</evidence>
<evidence type="ECO:0000256" key="2">
    <source>
        <dbReference type="ARBA" id="ARBA00010004"/>
    </source>
</evidence>
<dbReference type="GO" id="GO:0006935">
    <property type="term" value="P:chemotaxis"/>
    <property type="evidence" value="ECO:0007669"/>
    <property type="project" value="UniProtKB-KW"/>
</dbReference>
<keyword evidence="11" id="KW-0282">Flagellum</keyword>
<comment type="similarity">
    <text evidence="2">Belongs to the FliJ family.</text>
</comment>
<comment type="caution">
    <text evidence="11">The sequence shown here is derived from an EMBL/GenBank/DDBJ whole genome shotgun (WGS) entry which is preliminary data.</text>
</comment>
<evidence type="ECO:0000256" key="8">
    <source>
        <dbReference type="ARBA" id="ARBA00022927"/>
    </source>
</evidence>
<dbReference type="NCBIfam" id="TIGR02473">
    <property type="entry name" value="flagell_FliJ"/>
    <property type="match status" value="1"/>
</dbReference>
<keyword evidence="5" id="KW-1003">Cell membrane</keyword>
<evidence type="ECO:0000256" key="7">
    <source>
        <dbReference type="ARBA" id="ARBA00022795"/>
    </source>
</evidence>
<evidence type="ECO:0000313" key="11">
    <source>
        <dbReference type="EMBL" id="MEF7615617.1"/>
    </source>
</evidence>
<keyword evidence="8" id="KW-0653">Protein transport</keyword>
<keyword evidence="9" id="KW-0472">Membrane</keyword>
<evidence type="ECO:0000256" key="3">
    <source>
        <dbReference type="ARBA" id="ARBA00020392"/>
    </source>
</evidence>
<keyword evidence="4" id="KW-0813">Transport</keyword>
<reference evidence="11 12" key="1">
    <citation type="submission" date="2024-02" db="EMBL/GenBank/DDBJ databases">
        <title>Genome sequence of Aquincola sp. MAHUQ-54.</title>
        <authorList>
            <person name="Huq M.A."/>
        </authorList>
    </citation>
    <scope>NUCLEOTIDE SEQUENCE [LARGE SCALE GENOMIC DNA]</scope>
    <source>
        <strain evidence="11 12">MAHUQ-54</strain>
    </source>
</reference>
<dbReference type="GO" id="GO:0044781">
    <property type="term" value="P:bacterial-type flagellum organization"/>
    <property type="evidence" value="ECO:0007669"/>
    <property type="project" value="UniProtKB-KW"/>
</dbReference>
<organism evidence="11 12">
    <name type="scientific">Aquincola agrisoli</name>
    <dbReference type="NCBI Taxonomy" id="3119538"/>
    <lineage>
        <taxon>Bacteria</taxon>
        <taxon>Pseudomonadati</taxon>
        <taxon>Pseudomonadota</taxon>
        <taxon>Betaproteobacteria</taxon>
        <taxon>Burkholderiales</taxon>
        <taxon>Sphaerotilaceae</taxon>
        <taxon>Aquincola</taxon>
    </lineage>
</organism>
<keyword evidence="12" id="KW-1185">Reference proteome</keyword>